<evidence type="ECO:0000313" key="2">
    <source>
        <dbReference type="EMBL" id="OTG33272.1"/>
    </source>
</evidence>
<accession>A0A251VED6</accession>
<evidence type="ECO:0000313" key="1">
    <source>
        <dbReference type="EMBL" id="KAF5817277.1"/>
    </source>
</evidence>
<dbReference type="EMBL" id="MNCJ02000317">
    <property type="protein sequence ID" value="KAF5817277.1"/>
    <property type="molecule type" value="Genomic_DNA"/>
</dbReference>
<keyword evidence="3" id="KW-1185">Reference proteome</keyword>
<dbReference type="STRING" id="4232.A0A251VED6"/>
<proteinExistence type="predicted"/>
<protein>
    <submittedName>
        <fullName evidence="2">Uncharacterized protein</fullName>
    </submittedName>
</protein>
<gene>
    <name evidence="2" type="ORF">HannXRQ_Chr02g0032871</name>
    <name evidence="1" type="ORF">HanXRQr2_Chr02g0051061</name>
</gene>
<dbReference type="Proteomes" id="UP000215914">
    <property type="component" value="Chromosome 2"/>
</dbReference>
<evidence type="ECO:0000313" key="3">
    <source>
        <dbReference type="Proteomes" id="UP000215914"/>
    </source>
</evidence>
<dbReference type="Gramene" id="mRNA:HanXRQr2_Chr02g0051061">
    <property type="protein sequence ID" value="CDS:HanXRQr2_Chr02g0051061.1"/>
    <property type="gene ID" value="HanXRQr2_Chr02g0051061"/>
</dbReference>
<reference evidence="1 3" key="1">
    <citation type="journal article" date="2017" name="Nature">
        <title>The sunflower genome provides insights into oil metabolism, flowering and Asterid evolution.</title>
        <authorList>
            <person name="Badouin H."/>
            <person name="Gouzy J."/>
            <person name="Grassa C.J."/>
            <person name="Murat F."/>
            <person name="Staton S.E."/>
            <person name="Cottret L."/>
            <person name="Lelandais-Briere C."/>
            <person name="Owens G.L."/>
            <person name="Carrere S."/>
            <person name="Mayjonade B."/>
            <person name="Legrand L."/>
            <person name="Gill N."/>
            <person name="Kane N.C."/>
            <person name="Bowers J.E."/>
            <person name="Hubner S."/>
            <person name="Bellec A."/>
            <person name="Berard A."/>
            <person name="Berges H."/>
            <person name="Blanchet N."/>
            <person name="Boniface M.C."/>
            <person name="Brunel D."/>
            <person name="Catrice O."/>
            <person name="Chaidir N."/>
            <person name="Claudel C."/>
            <person name="Donnadieu C."/>
            <person name="Faraut T."/>
            <person name="Fievet G."/>
            <person name="Helmstetter N."/>
            <person name="King M."/>
            <person name="Knapp S.J."/>
            <person name="Lai Z."/>
            <person name="Le Paslier M.C."/>
            <person name="Lippi Y."/>
            <person name="Lorenzon L."/>
            <person name="Mandel J.R."/>
            <person name="Marage G."/>
            <person name="Marchand G."/>
            <person name="Marquand E."/>
            <person name="Bret-Mestries E."/>
            <person name="Morien E."/>
            <person name="Nambeesan S."/>
            <person name="Nguyen T."/>
            <person name="Pegot-Espagnet P."/>
            <person name="Pouilly N."/>
            <person name="Raftis F."/>
            <person name="Sallet E."/>
            <person name="Schiex T."/>
            <person name="Thomas J."/>
            <person name="Vandecasteele C."/>
            <person name="Vares D."/>
            <person name="Vear F."/>
            <person name="Vautrin S."/>
            <person name="Crespi M."/>
            <person name="Mangin B."/>
            <person name="Burke J.M."/>
            <person name="Salse J."/>
            <person name="Munos S."/>
            <person name="Vincourt P."/>
            <person name="Rieseberg L.H."/>
            <person name="Langlade N.B."/>
        </authorList>
    </citation>
    <scope>NUCLEOTIDE SEQUENCE [LARGE SCALE GENOMIC DNA]</scope>
    <source>
        <strain evidence="3">cv. SF193</strain>
        <tissue evidence="1">Leaves</tissue>
    </source>
</reference>
<dbReference type="AlphaFoldDB" id="A0A251VED6"/>
<reference evidence="1" key="3">
    <citation type="submission" date="2020-06" db="EMBL/GenBank/DDBJ databases">
        <title>Helianthus annuus Genome sequencing and assembly Release 2.</title>
        <authorList>
            <person name="Gouzy J."/>
            <person name="Langlade N."/>
            <person name="Munos S."/>
        </authorList>
    </citation>
    <scope>NUCLEOTIDE SEQUENCE</scope>
    <source>
        <tissue evidence="1">Leaves</tissue>
    </source>
</reference>
<reference evidence="2" key="2">
    <citation type="submission" date="2017-02" db="EMBL/GenBank/DDBJ databases">
        <title>Sunflower complete genome.</title>
        <authorList>
            <person name="Langlade N."/>
            <person name="Munos S."/>
        </authorList>
    </citation>
    <scope>NUCLEOTIDE SEQUENCE [LARGE SCALE GENOMIC DNA]</scope>
    <source>
        <tissue evidence="2">Leaves</tissue>
    </source>
</reference>
<name>A0A251VED6_HELAN</name>
<organism evidence="2 3">
    <name type="scientific">Helianthus annuus</name>
    <name type="common">Common sunflower</name>
    <dbReference type="NCBI Taxonomy" id="4232"/>
    <lineage>
        <taxon>Eukaryota</taxon>
        <taxon>Viridiplantae</taxon>
        <taxon>Streptophyta</taxon>
        <taxon>Embryophyta</taxon>
        <taxon>Tracheophyta</taxon>
        <taxon>Spermatophyta</taxon>
        <taxon>Magnoliopsida</taxon>
        <taxon>eudicotyledons</taxon>
        <taxon>Gunneridae</taxon>
        <taxon>Pentapetalae</taxon>
        <taxon>asterids</taxon>
        <taxon>campanulids</taxon>
        <taxon>Asterales</taxon>
        <taxon>Asteraceae</taxon>
        <taxon>Asteroideae</taxon>
        <taxon>Heliantheae alliance</taxon>
        <taxon>Heliantheae</taxon>
        <taxon>Helianthus</taxon>
    </lineage>
</organism>
<dbReference type="InParanoid" id="A0A251VED6"/>
<sequence length="73" mass="8280">MRMRHEVKLELSNGVMMEGTTLVVVRPTVSAGCMVEEAEDECNWDGFGFDSVYGEAVEKLINRQSYLLEMNSF</sequence>
<dbReference type="EMBL" id="CM007891">
    <property type="protein sequence ID" value="OTG33272.1"/>
    <property type="molecule type" value="Genomic_DNA"/>
</dbReference>